<comment type="caution">
    <text evidence="3">The sequence shown here is derived from an EMBL/GenBank/DDBJ whole genome shotgun (WGS) entry which is preliminary data.</text>
</comment>
<proteinExistence type="predicted"/>
<feature type="domain" description="Prophage endopeptidase tail N-terminal" evidence="2">
    <location>
        <begin position="23"/>
        <end position="85"/>
    </location>
</feature>
<dbReference type="Gene3D" id="3.55.50.40">
    <property type="match status" value="1"/>
</dbReference>
<dbReference type="Gene3D" id="6.20.110.10">
    <property type="match status" value="1"/>
</dbReference>
<sequence length="509" mass="55990">MAILAVKDISGIAEPLPGFFATRSNGIEGEKTLSVTGYKTVLNQHGYKLVKNENILIYKDEEYIIKTHKEKTFKNGVGVEVTALHRIFDDLINYRIYEEKSGTLRINAMLDFALKGTGYTYEVNNTDLPTSVEVQNFGWDNSLALLRSILEKFGAEFDYVGKHIYIAKKIGSKKDEPFLRHKYNVSEPEKSIDTSSFATYIRGYGKQNEDGTYVVQAEYTSPLAAVYGIKHAEPVKDERFTDKSSLLAEMKNKLGDSMDISLTFTALELANMGFKDVRKGDYLWCVIEPFDINVQLRVLTIEDYSNDKKPPVFTFGSVTKKASDLIADFDTTKKTVDKVIDSSTGTIKTSALNTSGLALKSDLNAHVKNTDIHVTASEKLSWDSKESGGAAAALEARLTNTTWTSPAFKNGWVQYTDASGSYPVQYGKDMVGTVILRGVAKGGTIGSTTPVYTLPAGYRPIYPHHFTGSAGGGFVYTGVIKTNGDVCIESSTNTTANAFIAINTQFKAN</sequence>
<dbReference type="RefSeq" id="WP_061522257.1">
    <property type="nucleotide sequence ID" value="NZ_JARLZY010000011.1"/>
</dbReference>
<dbReference type="AlphaFoldDB" id="A0A150F5T5"/>
<dbReference type="STRING" id="1793963.AXI58_18635"/>
<keyword evidence="4" id="KW-1185">Reference proteome</keyword>
<evidence type="ECO:0000313" key="4">
    <source>
        <dbReference type="Proteomes" id="UP000075430"/>
    </source>
</evidence>
<dbReference type="Proteomes" id="UP000075430">
    <property type="component" value="Unassembled WGS sequence"/>
</dbReference>
<dbReference type="OrthoDB" id="2311165at2"/>
<dbReference type="InterPro" id="IPR044051">
    <property type="entry name" value="Prophage_tail_N"/>
</dbReference>
<gene>
    <name evidence="3" type="ORF">AXI58_18635</name>
</gene>
<dbReference type="EMBL" id="LSBA01000019">
    <property type="protein sequence ID" value="KXZ17755.1"/>
    <property type="molecule type" value="Genomic_DNA"/>
</dbReference>
<evidence type="ECO:0008006" key="5">
    <source>
        <dbReference type="Google" id="ProtNLM"/>
    </source>
</evidence>
<evidence type="ECO:0000313" key="3">
    <source>
        <dbReference type="EMBL" id="KXZ17755.1"/>
    </source>
</evidence>
<name>A0A150F5T5_9BACI</name>
<dbReference type="Pfam" id="PF18994">
    <property type="entry name" value="Prophage_tailD1"/>
    <property type="match status" value="1"/>
</dbReference>
<accession>A0A150F5T5</accession>
<evidence type="ECO:0000259" key="1">
    <source>
        <dbReference type="Pfam" id="PF06605"/>
    </source>
</evidence>
<organism evidence="3 4">
    <name type="scientific">Bacillus nakamurai</name>
    <dbReference type="NCBI Taxonomy" id="1793963"/>
    <lineage>
        <taxon>Bacteria</taxon>
        <taxon>Bacillati</taxon>
        <taxon>Bacillota</taxon>
        <taxon>Bacilli</taxon>
        <taxon>Bacillales</taxon>
        <taxon>Bacillaceae</taxon>
        <taxon>Bacillus</taxon>
    </lineage>
</organism>
<protein>
    <recommendedName>
        <fullName evidence="5">Phage tail protein</fullName>
    </recommendedName>
</protein>
<feature type="domain" description="Tail spike" evidence="1">
    <location>
        <begin position="88"/>
        <end position="328"/>
    </location>
</feature>
<evidence type="ECO:0000259" key="2">
    <source>
        <dbReference type="Pfam" id="PF18994"/>
    </source>
</evidence>
<reference evidence="4" key="1">
    <citation type="submission" date="2016-02" db="EMBL/GenBank/DDBJ databases">
        <authorList>
            <person name="Dunlap C."/>
        </authorList>
    </citation>
    <scope>NUCLEOTIDE SEQUENCE [LARGE SCALE GENOMIC DNA]</scope>
    <source>
        <strain evidence="4">NRRL B-41092</strain>
    </source>
</reference>
<dbReference type="Pfam" id="PF06605">
    <property type="entry name" value="Prophage_tail"/>
    <property type="match status" value="1"/>
</dbReference>
<dbReference type="InterPro" id="IPR010572">
    <property type="entry name" value="Tail_dom"/>
</dbReference>